<evidence type="ECO:0000313" key="1">
    <source>
        <dbReference type="EMBL" id="KFL29042.1"/>
    </source>
</evidence>
<dbReference type="STRING" id="46914.JP75_23935"/>
<dbReference type="AlphaFoldDB" id="A0A087LWN9"/>
<dbReference type="Proteomes" id="UP000028981">
    <property type="component" value="Unassembled WGS sequence"/>
</dbReference>
<sequence length="141" mass="15618">MIMTAEAPTKEARNAEFKQRFAAVLVDIQKTGAEDGETLGLIGHLANDLAKSLQQPNWSSAKKVITPQTYNDLLKVFEQRGNEYHRAGKSKHAYSIQVLAMSLIAGTMRADQQMVEGEKLLDAVIDRSVSIYQSLNPTKLN</sequence>
<dbReference type="EMBL" id="JQGC01000033">
    <property type="protein sequence ID" value="KFL29042.1"/>
    <property type="molecule type" value="Genomic_DNA"/>
</dbReference>
<evidence type="ECO:0000313" key="2">
    <source>
        <dbReference type="Proteomes" id="UP000028981"/>
    </source>
</evidence>
<proteinExistence type="predicted"/>
<organism evidence="1 2">
    <name type="scientific">Devosia riboflavina</name>
    <dbReference type="NCBI Taxonomy" id="46914"/>
    <lineage>
        <taxon>Bacteria</taxon>
        <taxon>Pseudomonadati</taxon>
        <taxon>Pseudomonadota</taxon>
        <taxon>Alphaproteobacteria</taxon>
        <taxon>Hyphomicrobiales</taxon>
        <taxon>Devosiaceae</taxon>
        <taxon>Devosia</taxon>
    </lineage>
</organism>
<name>A0A087LWN9_9HYPH</name>
<gene>
    <name evidence="1" type="ORF">JP75_23935</name>
</gene>
<reference evidence="1 2" key="1">
    <citation type="submission" date="2014-08" db="EMBL/GenBank/DDBJ databases">
        <authorList>
            <person name="Hassan Y.I."/>
            <person name="Lepp D."/>
            <person name="Zhou T."/>
        </authorList>
    </citation>
    <scope>NUCLEOTIDE SEQUENCE [LARGE SCALE GENOMIC DNA]</scope>
    <source>
        <strain evidence="1 2">IFO13584</strain>
    </source>
</reference>
<comment type="caution">
    <text evidence="1">The sequence shown here is derived from an EMBL/GenBank/DDBJ whole genome shotgun (WGS) entry which is preliminary data.</text>
</comment>
<accession>A0A087LWN9</accession>
<protein>
    <submittedName>
        <fullName evidence="1">Uncharacterized protein</fullName>
    </submittedName>
</protein>
<keyword evidence="2" id="KW-1185">Reference proteome</keyword>